<gene>
    <name evidence="2" type="ordered locus">Terro_3755</name>
</gene>
<dbReference type="HOGENOM" id="CLU_068226_5_0_0"/>
<dbReference type="InterPro" id="IPR036515">
    <property type="entry name" value="Transposase_17_sf"/>
</dbReference>
<dbReference type="KEGG" id="trs:Terro_3755"/>
<dbReference type="eggNOG" id="COG1943">
    <property type="taxonomic scope" value="Bacteria"/>
</dbReference>
<feature type="domain" description="Transposase IS200-like" evidence="1">
    <location>
        <begin position="10"/>
        <end position="120"/>
    </location>
</feature>
<dbReference type="Pfam" id="PF01797">
    <property type="entry name" value="Y1_Tnp"/>
    <property type="match status" value="1"/>
</dbReference>
<evidence type="ECO:0000313" key="3">
    <source>
        <dbReference type="Proteomes" id="UP000006056"/>
    </source>
</evidence>
<dbReference type="PANTHER" id="PTHR34322">
    <property type="entry name" value="TRANSPOSASE, Y1_TNP DOMAIN-CONTAINING"/>
    <property type="match status" value="1"/>
</dbReference>
<dbReference type="OrthoDB" id="9794403at2"/>
<dbReference type="Proteomes" id="UP000006056">
    <property type="component" value="Chromosome"/>
</dbReference>
<dbReference type="GO" id="GO:0006313">
    <property type="term" value="P:DNA transposition"/>
    <property type="evidence" value="ECO:0007669"/>
    <property type="project" value="InterPro"/>
</dbReference>
<dbReference type="NCBIfam" id="NF047646">
    <property type="entry name" value="REP_Tyr_transpos"/>
    <property type="match status" value="1"/>
</dbReference>
<dbReference type="InterPro" id="IPR002686">
    <property type="entry name" value="Transposase_17"/>
</dbReference>
<dbReference type="GO" id="GO:0003677">
    <property type="term" value="F:DNA binding"/>
    <property type="evidence" value="ECO:0007669"/>
    <property type="project" value="InterPro"/>
</dbReference>
<reference evidence="2 3" key="1">
    <citation type="submission" date="2012-06" db="EMBL/GenBank/DDBJ databases">
        <title>Complete genome of Terriglobus roseus DSM 18391.</title>
        <authorList>
            <consortium name="US DOE Joint Genome Institute (JGI-PGF)"/>
            <person name="Lucas S."/>
            <person name="Copeland A."/>
            <person name="Lapidus A."/>
            <person name="Glavina del Rio T."/>
            <person name="Dalin E."/>
            <person name="Tice H."/>
            <person name="Bruce D."/>
            <person name="Goodwin L."/>
            <person name="Pitluck S."/>
            <person name="Peters L."/>
            <person name="Mikhailova N."/>
            <person name="Munk A.C.C."/>
            <person name="Kyrpides N."/>
            <person name="Mavromatis K."/>
            <person name="Ivanova N."/>
            <person name="Brettin T."/>
            <person name="Detter J.C."/>
            <person name="Han C."/>
            <person name="Larimer F."/>
            <person name="Land M."/>
            <person name="Hauser L."/>
            <person name="Markowitz V."/>
            <person name="Cheng J.-F."/>
            <person name="Hugenholtz P."/>
            <person name="Woyke T."/>
            <person name="Wu D."/>
            <person name="Brambilla E."/>
            <person name="Klenk H.-P."/>
            <person name="Eisen J.A."/>
        </authorList>
    </citation>
    <scope>NUCLEOTIDE SEQUENCE [LARGE SCALE GENOMIC DNA]</scope>
    <source>
        <strain evidence="3">DSM 18391 / NRRL B-41598 / KBS 63</strain>
    </source>
</reference>
<dbReference type="Gene3D" id="3.30.70.1290">
    <property type="entry name" value="Transposase IS200-like"/>
    <property type="match status" value="1"/>
</dbReference>
<dbReference type="RefSeq" id="WP_014787226.1">
    <property type="nucleotide sequence ID" value="NC_018014.1"/>
</dbReference>
<name>I3ZL48_TERRK</name>
<accession>I3ZL48</accession>
<dbReference type="SMART" id="SM01321">
    <property type="entry name" value="Y1_Tnp"/>
    <property type="match status" value="1"/>
</dbReference>
<proteinExistence type="predicted"/>
<dbReference type="STRING" id="926566.Terro_3755"/>
<protein>
    <submittedName>
        <fullName evidence="2">Transposase</fullName>
    </submittedName>
</protein>
<keyword evidence="3" id="KW-1185">Reference proteome</keyword>
<organism evidence="2 3">
    <name type="scientific">Terriglobus roseus (strain DSM 18391 / NRRL B-41598 / KBS 63)</name>
    <dbReference type="NCBI Taxonomy" id="926566"/>
    <lineage>
        <taxon>Bacteria</taxon>
        <taxon>Pseudomonadati</taxon>
        <taxon>Acidobacteriota</taxon>
        <taxon>Terriglobia</taxon>
        <taxon>Terriglobales</taxon>
        <taxon>Acidobacteriaceae</taxon>
        <taxon>Terriglobus</taxon>
    </lineage>
</organism>
<dbReference type="AlphaFoldDB" id="I3ZL48"/>
<sequence length="174" mass="20301">MPKGLARYQQEGDMHFVTFSCFERKAYLRAAASRDIFVQSLEVMRARYGFFVMSYVVMPEHVHLLLTEPLGVPLAKALQALKISVAVKNAQRPFWQKRYYDFNVFSERKIIEKRRYIHRNPVTRGLVTSPELWDWSSFRHWSTGVEGPVEVESPWTARKRGGLPMRIDPRAGIL</sequence>
<evidence type="ECO:0000259" key="1">
    <source>
        <dbReference type="SMART" id="SM01321"/>
    </source>
</evidence>
<dbReference type="SUPFAM" id="SSF143422">
    <property type="entry name" value="Transposase IS200-like"/>
    <property type="match status" value="1"/>
</dbReference>
<evidence type="ECO:0000313" key="2">
    <source>
        <dbReference type="EMBL" id="AFL89966.1"/>
    </source>
</evidence>
<dbReference type="EMBL" id="CP003379">
    <property type="protein sequence ID" value="AFL89966.1"/>
    <property type="molecule type" value="Genomic_DNA"/>
</dbReference>
<dbReference type="GO" id="GO:0004803">
    <property type="term" value="F:transposase activity"/>
    <property type="evidence" value="ECO:0007669"/>
    <property type="project" value="InterPro"/>
</dbReference>
<dbReference type="PANTHER" id="PTHR34322:SF2">
    <property type="entry name" value="TRANSPOSASE IS200-LIKE DOMAIN-CONTAINING PROTEIN"/>
    <property type="match status" value="1"/>
</dbReference>